<comment type="caution">
    <text evidence="2">The sequence shown here is derived from an EMBL/GenBank/DDBJ whole genome shotgun (WGS) entry which is preliminary data.</text>
</comment>
<proteinExistence type="predicted"/>
<evidence type="ECO:0000313" key="3">
    <source>
        <dbReference type="Proteomes" id="UP001150569"/>
    </source>
</evidence>
<feature type="region of interest" description="Disordered" evidence="1">
    <location>
        <begin position="18"/>
        <end position="50"/>
    </location>
</feature>
<dbReference type="EMBL" id="JANBPT010000268">
    <property type="protein sequence ID" value="KAJ1924521.1"/>
    <property type="molecule type" value="Genomic_DNA"/>
</dbReference>
<dbReference type="Proteomes" id="UP001150569">
    <property type="component" value="Unassembled WGS sequence"/>
</dbReference>
<accession>A0A9W8AEL0</accession>
<reference evidence="2" key="1">
    <citation type="submission" date="2022-07" db="EMBL/GenBank/DDBJ databases">
        <title>Phylogenomic reconstructions and comparative analyses of Kickxellomycotina fungi.</title>
        <authorList>
            <person name="Reynolds N.K."/>
            <person name="Stajich J.E."/>
            <person name="Barry K."/>
            <person name="Grigoriev I.V."/>
            <person name="Crous P."/>
            <person name="Smith M.E."/>
        </authorList>
    </citation>
    <scope>NUCLEOTIDE SEQUENCE</scope>
    <source>
        <strain evidence="2">RSA 861</strain>
    </source>
</reference>
<sequence length="76" mass="8504">MAARTYVAMTPSAWARGKTSSNLSKRKQAKLGKTGVGVPEFTPPAMPSLEQMQEMKETIMEKRRRRLETPPVIQDA</sequence>
<keyword evidence="3" id="KW-1185">Reference proteome</keyword>
<evidence type="ECO:0000313" key="2">
    <source>
        <dbReference type="EMBL" id="KAJ1924521.1"/>
    </source>
</evidence>
<dbReference type="AlphaFoldDB" id="A0A9W8AEL0"/>
<organism evidence="2 3">
    <name type="scientific">Tieghemiomyces parasiticus</name>
    <dbReference type="NCBI Taxonomy" id="78921"/>
    <lineage>
        <taxon>Eukaryota</taxon>
        <taxon>Fungi</taxon>
        <taxon>Fungi incertae sedis</taxon>
        <taxon>Zoopagomycota</taxon>
        <taxon>Kickxellomycotina</taxon>
        <taxon>Dimargaritomycetes</taxon>
        <taxon>Dimargaritales</taxon>
        <taxon>Dimargaritaceae</taxon>
        <taxon>Tieghemiomyces</taxon>
    </lineage>
</organism>
<evidence type="ECO:0000256" key="1">
    <source>
        <dbReference type="SAM" id="MobiDB-lite"/>
    </source>
</evidence>
<protein>
    <submittedName>
        <fullName evidence="2">Uncharacterized protein</fullName>
    </submittedName>
</protein>
<gene>
    <name evidence="2" type="ORF">IWQ60_005136</name>
</gene>
<feature type="non-terminal residue" evidence="2">
    <location>
        <position position="1"/>
    </location>
</feature>
<name>A0A9W8AEL0_9FUNG</name>